<dbReference type="GO" id="GO:0045893">
    <property type="term" value="P:positive regulation of DNA-templated transcription"/>
    <property type="evidence" value="ECO:0007669"/>
    <property type="project" value="UniProtKB-ARBA"/>
</dbReference>
<accession>K7X0J1</accession>
<evidence type="ECO:0000256" key="4">
    <source>
        <dbReference type="ARBA" id="ARBA00023163"/>
    </source>
</evidence>
<dbReference type="SMART" id="SM00432">
    <property type="entry name" value="MADS"/>
    <property type="match status" value="1"/>
</dbReference>
<dbReference type="GO" id="GO:0005634">
    <property type="term" value="C:nucleus"/>
    <property type="evidence" value="ECO:0007669"/>
    <property type="project" value="UniProtKB-SubCell"/>
</dbReference>
<proteinExistence type="evidence at transcript level"/>
<keyword evidence="5" id="KW-0539">Nucleus</keyword>
<dbReference type="EMBL" id="JX680221">
    <property type="protein sequence ID" value="AFX72853.1"/>
    <property type="molecule type" value="mRNA"/>
</dbReference>
<keyword evidence="3" id="KW-0238">DNA-binding</keyword>
<dbReference type="PROSITE" id="PS50066">
    <property type="entry name" value="MADS_BOX_2"/>
    <property type="match status" value="1"/>
</dbReference>
<evidence type="ECO:0000256" key="2">
    <source>
        <dbReference type="ARBA" id="ARBA00023015"/>
    </source>
</evidence>
<comment type="subcellular location">
    <subcellularLocation>
        <location evidence="1">Nucleus</location>
    </subcellularLocation>
</comment>
<dbReference type="PANTHER" id="PTHR11945">
    <property type="entry name" value="MADS BOX PROTEIN"/>
    <property type="match status" value="1"/>
</dbReference>
<dbReference type="AlphaFoldDB" id="K7X0J1"/>
<feature type="domain" description="MADS-box" evidence="6">
    <location>
        <begin position="1"/>
        <end position="61"/>
    </location>
</feature>
<dbReference type="GO" id="GO:0046983">
    <property type="term" value="F:protein dimerization activity"/>
    <property type="evidence" value="ECO:0007669"/>
    <property type="project" value="InterPro"/>
</dbReference>
<dbReference type="GO" id="GO:0000978">
    <property type="term" value="F:RNA polymerase II cis-regulatory region sequence-specific DNA binding"/>
    <property type="evidence" value="ECO:0007669"/>
    <property type="project" value="TreeGrafter"/>
</dbReference>
<organism evidence="7">
    <name type="scientific">Aquilegia coerulea</name>
    <name type="common">Rocky mountain columbine</name>
    <dbReference type="NCBI Taxonomy" id="218851"/>
    <lineage>
        <taxon>Eukaryota</taxon>
        <taxon>Viridiplantae</taxon>
        <taxon>Streptophyta</taxon>
        <taxon>Embryophyta</taxon>
        <taxon>Tracheophyta</taxon>
        <taxon>Spermatophyta</taxon>
        <taxon>Magnoliopsida</taxon>
        <taxon>Ranunculales</taxon>
        <taxon>Ranunculaceae</taxon>
        <taxon>Thalictroideae</taxon>
        <taxon>Aquilegia</taxon>
    </lineage>
</organism>
<dbReference type="PANTHER" id="PTHR11945:SF534">
    <property type="entry name" value="MYOCYTE-SPECIFIC ENHANCER FACTOR 2"/>
    <property type="match status" value="1"/>
</dbReference>
<evidence type="ECO:0000259" key="6">
    <source>
        <dbReference type="PROSITE" id="PS50066"/>
    </source>
</evidence>
<dbReference type="InterPro" id="IPR036879">
    <property type="entry name" value="TF_MADSbox_sf"/>
</dbReference>
<sequence length="123" mass="14093">MGRQRIEMKKIENKRSLNVTFGKRRQALFKKAKELTDIHGDQVAIIVFSNSDKLYTFGSPGSSVNSVLDSYLQQQHGGDGDGDAVYKKRPFDHTNDHQLSIPRKTISLEEEEIEMLNKKKKKE</sequence>
<dbReference type="Pfam" id="PF00319">
    <property type="entry name" value="SRF-TF"/>
    <property type="match status" value="1"/>
</dbReference>
<keyword evidence="2" id="KW-0805">Transcription regulation</keyword>
<evidence type="ECO:0000256" key="5">
    <source>
        <dbReference type="ARBA" id="ARBA00023242"/>
    </source>
</evidence>
<name>K7X0J1_AQUCA</name>
<evidence type="ECO:0000313" key="7">
    <source>
        <dbReference type="EMBL" id="AFX72853.1"/>
    </source>
</evidence>
<dbReference type="GO" id="GO:0000981">
    <property type="term" value="F:DNA-binding transcription factor activity, RNA polymerase II-specific"/>
    <property type="evidence" value="ECO:0007669"/>
    <property type="project" value="TreeGrafter"/>
</dbReference>
<dbReference type="Gene3D" id="3.40.1810.10">
    <property type="entry name" value="Transcription factor, MADS-box"/>
    <property type="match status" value="1"/>
</dbReference>
<protein>
    <submittedName>
        <fullName evidence="7">MADS-box protein AGL60</fullName>
    </submittedName>
</protein>
<evidence type="ECO:0000256" key="3">
    <source>
        <dbReference type="ARBA" id="ARBA00023125"/>
    </source>
</evidence>
<dbReference type="PRINTS" id="PR00404">
    <property type="entry name" value="MADSDOMAIN"/>
</dbReference>
<evidence type="ECO:0000256" key="1">
    <source>
        <dbReference type="ARBA" id="ARBA00004123"/>
    </source>
</evidence>
<reference evidence="7" key="1">
    <citation type="submission" date="2012-09" db="EMBL/GenBank/DDBJ databases">
        <title>The MADS-box Gene family of the Basal Eudicot and Hybrid Aquilegia Coerulea 'Origami' (Ranunculaceae).</title>
        <authorList>
            <person name="Sharma B."/>
            <person name="Kramer E."/>
        </authorList>
    </citation>
    <scope>NUCLEOTIDE SEQUENCE</scope>
</reference>
<dbReference type="SUPFAM" id="SSF55455">
    <property type="entry name" value="SRF-like"/>
    <property type="match status" value="1"/>
</dbReference>
<keyword evidence="4" id="KW-0804">Transcription</keyword>
<dbReference type="InterPro" id="IPR002100">
    <property type="entry name" value="TF_MADSbox"/>
</dbReference>
<feature type="non-terminal residue" evidence="7">
    <location>
        <position position="123"/>
    </location>
</feature>